<feature type="domain" description="DUF3658" evidence="1">
    <location>
        <begin position="5"/>
        <end position="86"/>
    </location>
</feature>
<comment type="caution">
    <text evidence="2">The sequence shown here is derived from an EMBL/GenBank/DDBJ whole genome shotgun (WGS) entry which is preliminary data.</text>
</comment>
<dbReference type="RefSeq" id="WP_341983352.1">
    <property type="nucleotide sequence ID" value="NZ_JBBYAF010000018.1"/>
</dbReference>
<evidence type="ECO:0000313" key="3">
    <source>
        <dbReference type="Proteomes" id="UP001389717"/>
    </source>
</evidence>
<name>A0ABU9K9H6_9BACI</name>
<organism evidence="2 3">
    <name type="scientific">Rossellomorea oryzaecorticis</name>
    <dbReference type="NCBI Taxonomy" id="1396505"/>
    <lineage>
        <taxon>Bacteria</taxon>
        <taxon>Bacillati</taxon>
        <taxon>Bacillota</taxon>
        <taxon>Bacilli</taxon>
        <taxon>Bacillales</taxon>
        <taxon>Bacillaceae</taxon>
        <taxon>Rossellomorea</taxon>
    </lineage>
</organism>
<evidence type="ECO:0000259" key="1">
    <source>
        <dbReference type="Pfam" id="PF12395"/>
    </source>
</evidence>
<protein>
    <submittedName>
        <fullName evidence="2">DUF3658 domain-containing protein</fullName>
    </submittedName>
</protein>
<evidence type="ECO:0000313" key="2">
    <source>
        <dbReference type="EMBL" id="MEL3972751.1"/>
    </source>
</evidence>
<dbReference type="EMBL" id="JBBYAF010000018">
    <property type="protein sequence ID" value="MEL3972751.1"/>
    <property type="molecule type" value="Genomic_DNA"/>
</dbReference>
<dbReference type="Proteomes" id="UP001389717">
    <property type="component" value="Unassembled WGS sequence"/>
</dbReference>
<sequence>MWKTLWRNERLNGVSEDYYDEFILDTAKRILTENNNEFIKAGRVIGEVLGHIDQTVGDDFLEWRLRMLIGTGVLEAKGTFTSIRDYRVRLAGNRK</sequence>
<gene>
    <name evidence="2" type="ORF">AAEO50_10705</name>
</gene>
<keyword evidence="3" id="KW-1185">Reference proteome</keyword>
<proteinExistence type="predicted"/>
<dbReference type="Pfam" id="PF12395">
    <property type="entry name" value="DUF3658"/>
    <property type="match status" value="1"/>
</dbReference>
<accession>A0ABU9K9H6</accession>
<dbReference type="InterPro" id="IPR022123">
    <property type="entry name" value="DUF3658"/>
</dbReference>
<reference evidence="2 3" key="1">
    <citation type="submission" date="2024-04" db="EMBL/GenBank/DDBJ databases">
        <title>Bacillus oryzaecorticis sp. nov., a moderately halophilic bacterium isolated from rice husks.</title>
        <authorList>
            <person name="Zhu H.-S."/>
        </authorList>
    </citation>
    <scope>NUCLEOTIDE SEQUENCE [LARGE SCALE GENOMIC DNA]</scope>
    <source>
        <strain evidence="2 3">ZC255</strain>
    </source>
</reference>